<reference evidence="1" key="1">
    <citation type="submission" date="2023-04" db="EMBL/GenBank/DDBJ databases">
        <title>Draft Genome sequencing of Naganishia species isolated from polar environments using Oxford Nanopore Technology.</title>
        <authorList>
            <person name="Leo P."/>
            <person name="Venkateswaran K."/>
        </authorList>
    </citation>
    <scope>NUCLEOTIDE SEQUENCE</scope>
    <source>
        <strain evidence="1">MNA-CCFEE 5262</strain>
    </source>
</reference>
<dbReference type="EMBL" id="JASBWS010000148">
    <property type="protein sequence ID" value="KAJ9093786.1"/>
    <property type="molecule type" value="Genomic_DNA"/>
</dbReference>
<evidence type="ECO:0000313" key="1">
    <source>
        <dbReference type="EMBL" id="KAJ9093786.1"/>
    </source>
</evidence>
<organism evidence="1 2">
    <name type="scientific">Naganishia adeliensis</name>
    <dbReference type="NCBI Taxonomy" id="92952"/>
    <lineage>
        <taxon>Eukaryota</taxon>
        <taxon>Fungi</taxon>
        <taxon>Dikarya</taxon>
        <taxon>Basidiomycota</taxon>
        <taxon>Agaricomycotina</taxon>
        <taxon>Tremellomycetes</taxon>
        <taxon>Filobasidiales</taxon>
        <taxon>Filobasidiaceae</taxon>
        <taxon>Naganishia</taxon>
    </lineage>
</organism>
<evidence type="ECO:0000313" key="2">
    <source>
        <dbReference type="Proteomes" id="UP001230649"/>
    </source>
</evidence>
<accession>A0ACC2V419</accession>
<protein>
    <submittedName>
        <fullName evidence="1">Uncharacterized protein</fullName>
    </submittedName>
</protein>
<dbReference type="Proteomes" id="UP001230649">
    <property type="component" value="Unassembled WGS sequence"/>
</dbReference>
<name>A0ACC2V419_9TREE</name>
<proteinExistence type="predicted"/>
<keyword evidence="2" id="KW-1185">Reference proteome</keyword>
<gene>
    <name evidence="1" type="ORF">QFC20_007052</name>
</gene>
<comment type="caution">
    <text evidence="1">The sequence shown here is derived from an EMBL/GenBank/DDBJ whole genome shotgun (WGS) entry which is preliminary data.</text>
</comment>
<sequence>MVPRTTDPADPYLPVGIVNCNFVPIDESHKCWREAGYAVGAYLCTFTGDQGLYLDLDWIIKLAANRKYCQAKRIYSVDGERKVEKLGLICKPTVPFKFSDLEDVLADQPKYKCHHTLNGYDSIWREKGALPGLTKRLMVYAFFYAPPRSS</sequence>